<dbReference type="EMBL" id="JAAIUW010000008">
    <property type="protein sequence ID" value="KAF7821293.1"/>
    <property type="molecule type" value="Genomic_DNA"/>
</dbReference>
<evidence type="ECO:0000256" key="1">
    <source>
        <dbReference type="SAM" id="MobiDB-lite"/>
    </source>
</evidence>
<protein>
    <submittedName>
        <fullName evidence="2">Uncharacterized protein</fullName>
    </submittedName>
</protein>
<gene>
    <name evidence="2" type="ORF">G2W53_026748</name>
</gene>
<name>A0A834TFK4_9FABA</name>
<evidence type="ECO:0000313" key="2">
    <source>
        <dbReference type="EMBL" id="KAF7821293.1"/>
    </source>
</evidence>
<proteinExistence type="predicted"/>
<reference evidence="2" key="1">
    <citation type="submission" date="2020-09" db="EMBL/GenBank/DDBJ databases">
        <title>Genome-Enabled Discovery of Anthraquinone Biosynthesis in Senna tora.</title>
        <authorList>
            <person name="Kang S.-H."/>
            <person name="Pandey R.P."/>
            <person name="Lee C.-M."/>
            <person name="Sim J.-S."/>
            <person name="Jeong J.-T."/>
            <person name="Choi B.-S."/>
            <person name="Jung M."/>
            <person name="Ginzburg D."/>
            <person name="Zhao K."/>
            <person name="Won S.Y."/>
            <person name="Oh T.-J."/>
            <person name="Yu Y."/>
            <person name="Kim N.-H."/>
            <person name="Lee O.R."/>
            <person name="Lee T.-H."/>
            <person name="Bashyal P."/>
            <person name="Kim T.-S."/>
            <person name="Lee W.-H."/>
            <person name="Kawkins C."/>
            <person name="Kim C.-K."/>
            <person name="Kim J.S."/>
            <person name="Ahn B.O."/>
            <person name="Rhee S.Y."/>
            <person name="Sohng J.K."/>
        </authorList>
    </citation>
    <scope>NUCLEOTIDE SEQUENCE</scope>
    <source>
        <tissue evidence="2">Leaf</tissue>
    </source>
</reference>
<accession>A0A834TFK4</accession>
<feature type="region of interest" description="Disordered" evidence="1">
    <location>
        <begin position="21"/>
        <end position="57"/>
    </location>
</feature>
<evidence type="ECO:0000313" key="3">
    <source>
        <dbReference type="Proteomes" id="UP000634136"/>
    </source>
</evidence>
<dbReference type="Proteomes" id="UP000634136">
    <property type="component" value="Unassembled WGS sequence"/>
</dbReference>
<comment type="caution">
    <text evidence="2">The sequence shown here is derived from an EMBL/GenBank/DDBJ whole genome shotgun (WGS) entry which is preliminary data.</text>
</comment>
<organism evidence="2 3">
    <name type="scientific">Senna tora</name>
    <dbReference type="NCBI Taxonomy" id="362788"/>
    <lineage>
        <taxon>Eukaryota</taxon>
        <taxon>Viridiplantae</taxon>
        <taxon>Streptophyta</taxon>
        <taxon>Embryophyta</taxon>
        <taxon>Tracheophyta</taxon>
        <taxon>Spermatophyta</taxon>
        <taxon>Magnoliopsida</taxon>
        <taxon>eudicotyledons</taxon>
        <taxon>Gunneridae</taxon>
        <taxon>Pentapetalae</taxon>
        <taxon>rosids</taxon>
        <taxon>fabids</taxon>
        <taxon>Fabales</taxon>
        <taxon>Fabaceae</taxon>
        <taxon>Caesalpinioideae</taxon>
        <taxon>Cassia clade</taxon>
        <taxon>Senna</taxon>
    </lineage>
</organism>
<dbReference type="AlphaFoldDB" id="A0A834TFK4"/>
<sequence length="57" mass="6403">MMNGKKKKGLEVMLERELGWREAPKQSNQKLGGKFMCGVQQTERGKIGKSGRLGPRN</sequence>
<keyword evidence="3" id="KW-1185">Reference proteome</keyword>